<dbReference type="AlphaFoldDB" id="A0A3M7QXR2"/>
<dbReference type="Pfam" id="PF13020">
    <property type="entry name" value="NOV_C"/>
    <property type="match status" value="1"/>
</dbReference>
<dbReference type="EMBL" id="REGN01004795">
    <property type="protein sequence ID" value="RNA16142.1"/>
    <property type="molecule type" value="Genomic_DNA"/>
</dbReference>
<proteinExistence type="predicted"/>
<dbReference type="OrthoDB" id="10018456at2759"/>
<comment type="caution">
    <text evidence="2">The sequence shown here is derived from an EMBL/GenBank/DDBJ whole genome shotgun (WGS) entry which is preliminary data.</text>
</comment>
<feature type="domain" description="Protein NO VEIN C-terminal" evidence="1">
    <location>
        <begin position="714"/>
        <end position="787"/>
    </location>
</feature>
<evidence type="ECO:0000313" key="2">
    <source>
        <dbReference type="EMBL" id="RNA16142.1"/>
    </source>
</evidence>
<accession>A0A3M7QXR2</accession>
<gene>
    <name evidence="2" type="ORF">BpHYR1_045410</name>
</gene>
<evidence type="ECO:0000259" key="1">
    <source>
        <dbReference type="Pfam" id="PF13020"/>
    </source>
</evidence>
<protein>
    <recommendedName>
        <fullName evidence="1">Protein NO VEIN C-terminal domain-containing protein</fullName>
    </recommendedName>
</protein>
<reference evidence="2 3" key="1">
    <citation type="journal article" date="2018" name="Sci. Rep.">
        <title>Genomic signatures of local adaptation to the degree of environmental predictability in rotifers.</title>
        <authorList>
            <person name="Franch-Gras L."/>
            <person name="Hahn C."/>
            <person name="Garcia-Roger E.M."/>
            <person name="Carmona M.J."/>
            <person name="Serra M."/>
            <person name="Gomez A."/>
        </authorList>
    </citation>
    <scope>NUCLEOTIDE SEQUENCE [LARGE SCALE GENOMIC DNA]</scope>
    <source>
        <strain evidence="2">HYR1</strain>
    </source>
</reference>
<sequence length="833" mass="96753">MIEIIMAIHKNGCISDIDCIWKDLEFVKNHFNILKSKDFLSLTVPVISGLLPLKYSKIPTLLCFDLSLLLNDDKIIDFSSLKRDLSNYEILQWEYFFIKLGLDLPESNVFHMNNIFLRPLASYDERESELALKILNSNENSVEFIKLVPIKCSMESCSIQHQTVHLNSIELPNSHCIRVPNHAINLAEKMGIHTRLNSSLCINALETLVLENNKFSDEYLKWFAKLEEISEDFFFEDHIQSKKLICLKNLNQEKEFYSPNQVYVSGNNQIIEILGKYKTVINEKMNGEFLEFEHLMIKLGFKNEPNIRDLIELIILMNQDEEIFLNHNFLGSITFKGQNALKSIYFYLEKLLQKKANINEPINWETRLNLKKIINNSLEEYLNELQSLPILTIDNKLIRSENLKEKILVTSLNDQVNTFFQKENSSTHYVCNSEIAINCPFIMSIIGCIYLEPNSVIRLSHQTNNMEIVYPLINEMVKINSGLDKIEILNVVYIGADLVYDPLLNKIRKEDIHSMNSLKTLSLHSFDSILLDSNTLLCSTKISVKSKFMSVYQKGLRELLSLNFPNENIEQKLNSCMQNLDRNFESLRQRYHNWSMGSTEDSFYDMDQISFLENNNIPNDHVATNKAPSWTEEKLYKQRILKIINNLPGINRPSEYHIRKKFESNISSDKLNEIGRKAETFFYYLLNFIYPGSFEWVSSFKKGIFVNNFGFIDRLGYDFVVNFDNERIFSPNGKKCFIEVKGFADEWEGNFFFTKKQLNAFKLAEKTDDADYIIVIIDNLNNDSKTRIAEIFCLNENPDILHLESEVYKASVSLKTSDFGSSSNFSSLSDFLV</sequence>
<name>A0A3M7QXR2_BRAPC</name>
<evidence type="ECO:0000313" key="3">
    <source>
        <dbReference type="Proteomes" id="UP000276133"/>
    </source>
</evidence>
<dbReference type="InterPro" id="IPR024975">
    <property type="entry name" value="NOV_C"/>
</dbReference>
<organism evidence="2 3">
    <name type="scientific">Brachionus plicatilis</name>
    <name type="common">Marine rotifer</name>
    <name type="synonym">Brachionus muelleri</name>
    <dbReference type="NCBI Taxonomy" id="10195"/>
    <lineage>
        <taxon>Eukaryota</taxon>
        <taxon>Metazoa</taxon>
        <taxon>Spiralia</taxon>
        <taxon>Gnathifera</taxon>
        <taxon>Rotifera</taxon>
        <taxon>Eurotatoria</taxon>
        <taxon>Monogononta</taxon>
        <taxon>Pseudotrocha</taxon>
        <taxon>Ploima</taxon>
        <taxon>Brachionidae</taxon>
        <taxon>Brachionus</taxon>
    </lineage>
</organism>
<keyword evidence="3" id="KW-1185">Reference proteome</keyword>
<dbReference type="Proteomes" id="UP000276133">
    <property type="component" value="Unassembled WGS sequence"/>
</dbReference>